<keyword evidence="2" id="KW-0732">Signal</keyword>
<keyword evidence="4" id="KW-1185">Reference proteome</keyword>
<reference evidence="3 4" key="1">
    <citation type="submission" date="2017-10" db="EMBL/GenBank/DDBJ databases">
        <title>Sequencing the genomes of 1000 actinobacteria strains.</title>
        <authorList>
            <person name="Klenk H.-P."/>
        </authorList>
    </citation>
    <scope>NUCLEOTIDE SEQUENCE [LARGE SCALE GENOMIC DNA]</scope>
    <source>
        <strain evidence="3 4">DSM 21798</strain>
    </source>
</reference>
<dbReference type="EMBL" id="PDJE01000001">
    <property type="protein sequence ID" value="PFG30915.1"/>
    <property type="molecule type" value="Genomic_DNA"/>
</dbReference>
<evidence type="ECO:0000313" key="3">
    <source>
        <dbReference type="EMBL" id="PFG30915.1"/>
    </source>
</evidence>
<evidence type="ECO:0000256" key="1">
    <source>
        <dbReference type="SAM" id="MobiDB-lite"/>
    </source>
</evidence>
<feature type="region of interest" description="Disordered" evidence="1">
    <location>
        <begin position="25"/>
        <end position="80"/>
    </location>
</feature>
<name>A0A2A9DXQ5_9MICO</name>
<feature type="compositionally biased region" description="Low complexity" evidence="1">
    <location>
        <begin position="32"/>
        <end position="54"/>
    </location>
</feature>
<dbReference type="Proteomes" id="UP000221369">
    <property type="component" value="Unassembled WGS sequence"/>
</dbReference>
<dbReference type="OrthoDB" id="5122815at2"/>
<protein>
    <recommendedName>
        <fullName evidence="5">Iron ABC transporter ATP-binding protein</fullName>
    </recommendedName>
</protein>
<evidence type="ECO:0000313" key="4">
    <source>
        <dbReference type="Proteomes" id="UP000221369"/>
    </source>
</evidence>
<feature type="chain" id="PRO_5011998607" description="Iron ABC transporter ATP-binding protein" evidence="2">
    <location>
        <begin position="28"/>
        <end position="214"/>
    </location>
</feature>
<evidence type="ECO:0008006" key="5">
    <source>
        <dbReference type="Google" id="ProtNLM"/>
    </source>
</evidence>
<dbReference type="AlphaFoldDB" id="A0A2A9DXQ5"/>
<evidence type="ECO:0000256" key="2">
    <source>
        <dbReference type="SAM" id="SignalP"/>
    </source>
</evidence>
<gene>
    <name evidence="3" type="ORF">ATJ78_1860</name>
</gene>
<organism evidence="3 4">
    <name type="scientific">Paramicrobacterium agarici</name>
    <dbReference type="NCBI Taxonomy" id="630514"/>
    <lineage>
        <taxon>Bacteria</taxon>
        <taxon>Bacillati</taxon>
        <taxon>Actinomycetota</taxon>
        <taxon>Actinomycetes</taxon>
        <taxon>Micrococcales</taxon>
        <taxon>Microbacteriaceae</taxon>
        <taxon>Paramicrobacterium</taxon>
    </lineage>
</organism>
<proteinExistence type="predicted"/>
<dbReference type="RefSeq" id="WP_098407324.1">
    <property type="nucleotide sequence ID" value="NZ_PDJE01000001.1"/>
</dbReference>
<comment type="caution">
    <text evidence="3">The sequence shown here is derived from an EMBL/GenBank/DDBJ whole genome shotgun (WGS) entry which is preliminary data.</text>
</comment>
<feature type="signal peptide" evidence="2">
    <location>
        <begin position="1"/>
        <end position="27"/>
    </location>
</feature>
<accession>A0A2A9DXQ5</accession>
<sequence>MSASSAFIRRSALIALAAASLTLTACAPPVGPDDTPTSSASSAPSSTPGASDTAPPDEHRETPDEGTTAPSTHPDAGEDVGMSCDEVITLQQMYEFNPNVSALGEFSPAADTPAAAVASYNGLTCRWSNNTSGRTIDVAIAKLEPKTLDDLAADAEKSSDAVSTYGETGYFSSTSGVGTAQIFTDDHWVVISSKDFSNARGAEQIAQFVLGNLS</sequence>